<evidence type="ECO:0000313" key="2">
    <source>
        <dbReference type="Proteomes" id="UP000660611"/>
    </source>
</evidence>
<dbReference type="Proteomes" id="UP000660611">
    <property type="component" value="Unassembled WGS sequence"/>
</dbReference>
<accession>A0A919Q3B5</accession>
<evidence type="ECO:0000313" key="1">
    <source>
        <dbReference type="EMBL" id="GIG53105.1"/>
    </source>
</evidence>
<dbReference type="AlphaFoldDB" id="A0A919Q3B5"/>
<sequence>MKTDLWRRCAARYLVPQLPGFQVGAGALLYREPLEWIFCGVVVQPSRSADQFGLQQHVQLLAVPAQHIVGPFGERMRPPGGRGFWNTPSSVADAGPEMAEIVEAVKEQSIPYFDELGTTTGFQAAIEELARETPEDLHYQEAVFCTRLINGDAAGALDAAAAVAALAAHKDAEWARKAADRVSTAAGQLRTDPDAAIRTLRAHTETSRKHLRLPDPS</sequence>
<proteinExistence type="predicted"/>
<name>A0A919Q3B5_9ACTN</name>
<dbReference type="EMBL" id="BONQ01000211">
    <property type="protein sequence ID" value="GIG53105.1"/>
    <property type="molecule type" value="Genomic_DNA"/>
</dbReference>
<reference evidence="1" key="1">
    <citation type="submission" date="2021-01" db="EMBL/GenBank/DDBJ databases">
        <title>Whole genome shotgun sequence of Dactylosporangium siamense NBRC 106093.</title>
        <authorList>
            <person name="Komaki H."/>
            <person name="Tamura T."/>
        </authorList>
    </citation>
    <scope>NUCLEOTIDE SEQUENCE</scope>
    <source>
        <strain evidence="1">NBRC 106093</strain>
    </source>
</reference>
<gene>
    <name evidence="1" type="ORF">Dsi01nite_111460</name>
</gene>
<organism evidence="1 2">
    <name type="scientific">Dactylosporangium siamense</name>
    <dbReference type="NCBI Taxonomy" id="685454"/>
    <lineage>
        <taxon>Bacteria</taxon>
        <taxon>Bacillati</taxon>
        <taxon>Actinomycetota</taxon>
        <taxon>Actinomycetes</taxon>
        <taxon>Micromonosporales</taxon>
        <taxon>Micromonosporaceae</taxon>
        <taxon>Dactylosporangium</taxon>
    </lineage>
</organism>
<keyword evidence="2" id="KW-1185">Reference proteome</keyword>
<comment type="caution">
    <text evidence="1">The sequence shown here is derived from an EMBL/GenBank/DDBJ whole genome shotgun (WGS) entry which is preliminary data.</text>
</comment>
<protein>
    <submittedName>
        <fullName evidence="1">Uncharacterized protein</fullName>
    </submittedName>
</protein>
<dbReference type="RefSeq" id="WP_380084822.1">
    <property type="nucleotide sequence ID" value="NZ_JBHSBG010000071.1"/>
</dbReference>